<name>A0ACC2ND08_9HYME</name>
<organism evidence="1 2">
    <name type="scientific">Eretmocerus hayati</name>
    <dbReference type="NCBI Taxonomy" id="131215"/>
    <lineage>
        <taxon>Eukaryota</taxon>
        <taxon>Metazoa</taxon>
        <taxon>Ecdysozoa</taxon>
        <taxon>Arthropoda</taxon>
        <taxon>Hexapoda</taxon>
        <taxon>Insecta</taxon>
        <taxon>Pterygota</taxon>
        <taxon>Neoptera</taxon>
        <taxon>Endopterygota</taxon>
        <taxon>Hymenoptera</taxon>
        <taxon>Apocrita</taxon>
        <taxon>Proctotrupomorpha</taxon>
        <taxon>Chalcidoidea</taxon>
        <taxon>Aphelinidae</taxon>
        <taxon>Aphelininae</taxon>
        <taxon>Eretmocerus</taxon>
    </lineage>
</organism>
<sequence>MDKRNSIKNDHVLFSTVTGMHEPKSNLGAISNPDHANWITDMRKEMYAQIVIFCSGVNQGKISRMPSFLQHGFADEKFQRPGNFSCDDFYLPSSPDFFNSLGNFGVALLAIGSLLCSATIYLALDACGRICSQPNHRYSTSFKINACSVISVYPIAGLCSLAALALPRSQLLSEALTQLILTVSLYRLFDLLLELASKSVGVKAPTLRLNVGPCCCWPCLPLPSPQADSINLTKLRLAVLQLPVVQGLVYVALLYLSSEAPTLGQRYLTILQPVALSSILLAVYGLTVLTKSLQPLCPDVSLQQRTSVLQMVLLFSKLQGILIKSLPDTGIFPCEPPLTPLLYANVTYNSLMVIEMLMLCFAARLIYSEPNDANNDNQNSSGGGNDDDDNDEERSKVRDHHQPCNPITSNGTSLRSSA</sequence>
<proteinExistence type="predicted"/>
<dbReference type="EMBL" id="CM056744">
    <property type="protein sequence ID" value="KAJ8668658.1"/>
    <property type="molecule type" value="Genomic_DNA"/>
</dbReference>
<keyword evidence="2" id="KW-1185">Reference proteome</keyword>
<evidence type="ECO:0000313" key="1">
    <source>
        <dbReference type="EMBL" id="KAJ8668658.1"/>
    </source>
</evidence>
<protein>
    <submittedName>
        <fullName evidence="1">Uncharacterized protein</fullName>
    </submittedName>
</protein>
<accession>A0ACC2ND08</accession>
<gene>
    <name evidence="1" type="ORF">QAD02_010321</name>
</gene>
<dbReference type="Proteomes" id="UP001239111">
    <property type="component" value="Chromosome 4"/>
</dbReference>
<comment type="caution">
    <text evidence="1">The sequence shown here is derived from an EMBL/GenBank/DDBJ whole genome shotgun (WGS) entry which is preliminary data.</text>
</comment>
<evidence type="ECO:0000313" key="2">
    <source>
        <dbReference type="Proteomes" id="UP001239111"/>
    </source>
</evidence>
<reference evidence="1" key="1">
    <citation type="submission" date="2023-04" db="EMBL/GenBank/DDBJ databases">
        <title>A chromosome-level genome assembly of the parasitoid wasp Eretmocerus hayati.</title>
        <authorList>
            <person name="Zhong Y."/>
            <person name="Liu S."/>
            <person name="Liu Y."/>
        </authorList>
    </citation>
    <scope>NUCLEOTIDE SEQUENCE</scope>
    <source>
        <strain evidence="1">ZJU_SS_LIU_2023</strain>
    </source>
</reference>